<comment type="caution">
    <text evidence="3">The sequence shown here is derived from an EMBL/GenBank/DDBJ whole genome shotgun (WGS) entry which is preliminary data.</text>
</comment>
<keyword evidence="4" id="KW-1185">Reference proteome</keyword>
<keyword evidence="2" id="KW-0732">Signal</keyword>
<reference evidence="3 4" key="1">
    <citation type="submission" date="2020-08" db="EMBL/GenBank/DDBJ databases">
        <authorList>
            <person name="Kim C.M."/>
        </authorList>
    </citation>
    <scope>NUCLEOTIDE SEQUENCE [LARGE SCALE GENOMIC DNA]</scope>
    <source>
        <strain evidence="3 4">UL070</strain>
    </source>
</reference>
<sequence>MKIAYAALIGILAVGATAPVLARGDGYNRSQEFVKRFKENQKKIHGKEKQAAQVESQKNGSTKKDTAQDKSTANEG</sequence>
<feature type="chain" id="PRO_5030886643" evidence="2">
    <location>
        <begin position="23"/>
        <end position="76"/>
    </location>
</feature>
<accession>A0A7W4LNT7</accession>
<evidence type="ECO:0000256" key="1">
    <source>
        <dbReference type="SAM" id="MobiDB-lite"/>
    </source>
</evidence>
<name>A0A7W4LNT7_9GAMM</name>
<proteinExistence type="predicted"/>
<evidence type="ECO:0000313" key="3">
    <source>
        <dbReference type="EMBL" id="MBB2496477.1"/>
    </source>
</evidence>
<protein>
    <submittedName>
        <fullName evidence="3">Uncharacterized protein</fullName>
    </submittedName>
</protein>
<dbReference type="RefSeq" id="WP_183090013.1">
    <property type="nucleotide sequence ID" value="NZ_JACJUD010000005.1"/>
</dbReference>
<feature type="region of interest" description="Disordered" evidence="1">
    <location>
        <begin position="42"/>
        <end position="76"/>
    </location>
</feature>
<dbReference type="EMBL" id="JACJUD010000005">
    <property type="protein sequence ID" value="MBB2496477.1"/>
    <property type="molecule type" value="Genomic_DNA"/>
</dbReference>
<dbReference type="Proteomes" id="UP000542720">
    <property type="component" value="Unassembled WGS sequence"/>
</dbReference>
<feature type="signal peptide" evidence="2">
    <location>
        <begin position="1"/>
        <end position="22"/>
    </location>
</feature>
<evidence type="ECO:0000313" key="4">
    <source>
        <dbReference type="Proteomes" id="UP000542720"/>
    </source>
</evidence>
<evidence type="ECO:0000256" key="2">
    <source>
        <dbReference type="SAM" id="SignalP"/>
    </source>
</evidence>
<gene>
    <name evidence="3" type="ORF">H3H51_15735</name>
</gene>
<organism evidence="3 4">
    <name type="scientific">Aquipseudomonas ullengensis</name>
    <dbReference type="NCBI Taxonomy" id="2759166"/>
    <lineage>
        <taxon>Bacteria</taxon>
        <taxon>Pseudomonadati</taxon>
        <taxon>Pseudomonadota</taxon>
        <taxon>Gammaproteobacteria</taxon>
        <taxon>Pseudomonadales</taxon>
        <taxon>Pseudomonadaceae</taxon>
        <taxon>Aquipseudomonas</taxon>
    </lineage>
</organism>
<dbReference type="AlphaFoldDB" id="A0A7W4LNT7"/>